<feature type="chain" id="PRO_5045103894" evidence="2">
    <location>
        <begin position="31"/>
        <end position="208"/>
    </location>
</feature>
<name>A0ABW3N2G5_9MICO</name>
<feature type="region of interest" description="Disordered" evidence="1">
    <location>
        <begin position="33"/>
        <end position="65"/>
    </location>
</feature>
<reference evidence="5" key="1">
    <citation type="journal article" date="2019" name="Int. J. Syst. Evol. Microbiol.">
        <title>The Global Catalogue of Microorganisms (GCM) 10K type strain sequencing project: providing services to taxonomists for standard genome sequencing and annotation.</title>
        <authorList>
            <consortium name="The Broad Institute Genomics Platform"/>
            <consortium name="The Broad Institute Genome Sequencing Center for Infectious Disease"/>
            <person name="Wu L."/>
            <person name="Ma J."/>
        </authorList>
    </citation>
    <scope>NUCLEOTIDE SEQUENCE [LARGE SCALE GENOMIC DNA]</scope>
    <source>
        <strain evidence="5">CCUG 57508</strain>
    </source>
</reference>
<accession>A0ABW3N2G5</accession>
<protein>
    <submittedName>
        <fullName evidence="4">DUF6318 family protein</fullName>
    </submittedName>
</protein>
<feature type="domain" description="DUF6318" evidence="3">
    <location>
        <begin position="73"/>
        <end position="202"/>
    </location>
</feature>
<dbReference type="PROSITE" id="PS51257">
    <property type="entry name" value="PROKAR_LIPOPROTEIN"/>
    <property type="match status" value="1"/>
</dbReference>
<evidence type="ECO:0000313" key="4">
    <source>
        <dbReference type="EMBL" id="MFD1056697.1"/>
    </source>
</evidence>
<dbReference type="Pfam" id="PF19843">
    <property type="entry name" value="DUF6318"/>
    <property type="match status" value="1"/>
</dbReference>
<evidence type="ECO:0000313" key="5">
    <source>
        <dbReference type="Proteomes" id="UP001597046"/>
    </source>
</evidence>
<dbReference type="Proteomes" id="UP001597046">
    <property type="component" value="Unassembled WGS sequence"/>
</dbReference>
<keyword evidence="2" id="KW-0732">Signal</keyword>
<feature type="compositionally biased region" description="Low complexity" evidence="1">
    <location>
        <begin position="38"/>
        <end position="65"/>
    </location>
</feature>
<organism evidence="4 5">
    <name type="scientific">Terrabacter terrigena</name>
    <dbReference type="NCBI Taxonomy" id="574718"/>
    <lineage>
        <taxon>Bacteria</taxon>
        <taxon>Bacillati</taxon>
        <taxon>Actinomycetota</taxon>
        <taxon>Actinomycetes</taxon>
        <taxon>Micrococcales</taxon>
        <taxon>Intrasporangiaceae</taxon>
        <taxon>Terrabacter</taxon>
    </lineage>
</organism>
<evidence type="ECO:0000256" key="1">
    <source>
        <dbReference type="SAM" id="MobiDB-lite"/>
    </source>
</evidence>
<dbReference type="InterPro" id="IPR046281">
    <property type="entry name" value="DUF6318"/>
</dbReference>
<proteinExistence type="predicted"/>
<evidence type="ECO:0000259" key="3">
    <source>
        <dbReference type="Pfam" id="PF19843"/>
    </source>
</evidence>
<gene>
    <name evidence="4" type="ORF">ACFQ2V_20515</name>
</gene>
<dbReference type="RefSeq" id="WP_386054805.1">
    <property type="nucleotide sequence ID" value="NZ_JBHTKH010000024.1"/>
</dbReference>
<feature type="signal peptide" evidence="2">
    <location>
        <begin position="1"/>
        <end position="30"/>
    </location>
</feature>
<sequence length="208" mass="21384">MTAAARADRHRKLLPYAAALVALATLGACTGSDPGQDTATPPVTSSTPATTTAVPSTTTKPTPTATVDPVIAKIPAAARAKTEAGAQAFARFFIESLNTGATTANPQVLEGLFTPACETCKAMHDSLQTLKMKHQRHTAPSIKVTGTTAVATTGSARQVLIDVQQISVAVIDSKGNTIRTTAEGPGAFVMTLGVAHGHWVAQRLQTAS</sequence>
<dbReference type="EMBL" id="JBHTKH010000024">
    <property type="protein sequence ID" value="MFD1056697.1"/>
    <property type="molecule type" value="Genomic_DNA"/>
</dbReference>
<keyword evidence="5" id="KW-1185">Reference proteome</keyword>
<comment type="caution">
    <text evidence="4">The sequence shown here is derived from an EMBL/GenBank/DDBJ whole genome shotgun (WGS) entry which is preliminary data.</text>
</comment>
<evidence type="ECO:0000256" key="2">
    <source>
        <dbReference type="SAM" id="SignalP"/>
    </source>
</evidence>